<comment type="caution">
    <text evidence="1">The sequence shown here is derived from an EMBL/GenBank/DDBJ whole genome shotgun (WGS) entry which is preliminary data.</text>
</comment>
<sequence length="216" mass="23964">MSTLLSSCSRNVHSVPANYVFAEDKRIGGDLAAPVCKDIPVIDLSQLVINHGVSEELMHDTMNVLKEFFNMPAEDKAMYYSEDATKAGGHTDATVLTLLQQDVYGLQIFKDGQWLGVEPLPHAFVINISDQLEIISNGKLKSPRHRVVANTSSGRTSLLTHITPSLESIIEPEKMIISASESQMFKSYRFKEYLEIDAANLCNPEGPSTLKAYKLY</sequence>
<reference evidence="1 2" key="1">
    <citation type="journal article" date="2021" name="Hortic Res">
        <title>High-quality reference genome and annotation aids understanding of berry development for evergreen blueberry (Vaccinium darrowii).</title>
        <authorList>
            <person name="Yu J."/>
            <person name="Hulse-Kemp A.M."/>
            <person name="Babiker E."/>
            <person name="Staton M."/>
        </authorList>
    </citation>
    <scope>NUCLEOTIDE SEQUENCE [LARGE SCALE GENOMIC DNA]</scope>
    <source>
        <strain evidence="2">cv. NJ 8807/NJ 8810</strain>
        <tissue evidence="1">Young leaf</tissue>
    </source>
</reference>
<protein>
    <submittedName>
        <fullName evidence="1">Uncharacterized protein</fullName>
    </submittedName>
</protein>
<evidence type="ECO:0000313" key="2">
    <source>
        <dbReference type="Proteomes" id="UP000828048"/>
    </source>
</evidence>
<accession>A0ACB7ZFN1</accession>
<name>A0ACB7ZFN1_9ERIC</name>
<dbReference type="EMBL" id="CM037162">
    <property type="protein sequence ID" value="KAH7864242.1"/>
    <property type="molecule type" value="Genomic_DNA"/>
</dbReference>
<gene>
    <name evidence="1" type="ORF">Vadar_027396</name>
</gene>
<proteinExistence type="predicted"/>
<evidence type="ECO:0000313" key="1">
    <source>
        <dbReference type="EMBL" id="KAH7864242.1"/>
    </source>
</evidence>
<dbReference type="Proteomes" id="UP000828048">
    <property type="component" value="Chromosome 12"/>
</dbReference>
<keyword evidence="2" id="KW-1185">Reference proteome</keyword>
<organism evidence="1 2">
    <name type="scientific">Vaccinium darrowii</name>
    <dbReference type="NCBI Taxonomy" id="229202"/>
    <lineage>
        <taxon>Eukaryota</taxon>
        <taxon>Viridiplantae</taxon>
        <taxon>Streptophyta</taxon>
        <taxon>Embryophyta</taxon>
        <taxon>Tracheophyta</taxon>
        <taxon>Spermatophyta</taxon>
        <taxon>Magnoliopsida</taxon>
        <taxon>eudicotyledons</taxon>
        <taxon>Gunneridae</taxon>
        <taxon>Pentapetalae</taxon>
        <taxon>asterids</taxon>
        <taxon>Ericales</taxon>
        <taxon>Ericaceae</taxon>
        <taxon>Vaccinioideae</taxon>
        <taxon>Vaccinieae</taxon>
        <taxon>Vaccinium</taxon>
    </lineage>
</organism>